<evidence type="ECO:0000256" key="2">
    <source>
        <dbReference type="ARBA" id="ARBA00009298"/>
    </source>
</evidence>
<sequence>MIQEFEIIKRLIFSLILSGIIGWEREKEEKPAGFRTHILVSLGATLFMIVSAYAFPNTDPTRIAAQVVTGIGFIGAGTILRNEHSVKGLTTAASIWAVSGIGMAVGAGLYFPAFFTTLFILAVLILATKLEKVFIGSHRDLILKCKIEDKPGVIGEIGTILGELKVNIKQIGLNSINENIAELNLILRLPSKIKMEEIVEKLSKLSSVKEIDII</sequence>
<evidence type="ECO:0000313" key="9">
    <source>
        <dbReference type="EMBL" id="HFX13253.1"/>
    </source>
</evidence>
<evidence type="ECO:0000256" key="5">
    <source>
        <dbReference type="ARBA" id="ARBA00022989"/>
    </source>
</evidence>
<evidence type="ECO:0000256" key="3">
    <source>
        <dbReference type="ARBA" id="ARBA00022475"/>
    </source>
</evidence>
<feature type="transmembrane region" description="Helical" evidence="7">
    <location>
        <begin position="36"/>
        <end position="56"/>
    </location>
</feature>
<organism evidence="9">
    <name type="scientific">Dictyoglomus thermophilum</name>
    <dbReference type="NCBI Taxonomy" id="14"/>
    <lineage>
        <taxon>Bacteria</taxon>
        <taxon>Pseudomonadati</taxon>
        <taxon>Dictyoglomota</taxon>
        <taxon>Dictyoglomia</taxon>
        <taxon>Dictyoglomales</taxon>
        <taxon>Dictyoglomaceae</taxon>
        <taxon>Dictyoglomus</taxon>
    </lineage>
</organism>
<evidence type="ECO:0000256" key="7">
    <source>
        <dbReference type="SAM" id="Phobius"/>
    </source>
</evidence>
<keyword evidence="6 7" id="KW-0472">Membrane</keyword>
<protein>
    <submittedName>
        <fullName evidence="9">MgtC/SapB family protein</fullName>
    </submittedName>
</protein>
<dbReference type="EMBL" id="DTIN01000013">
    <property type="protein sequence ID" value="HFX13253.1"/>
    <property type="molecule type" value="Genomic_DNA"/>
</dbReference>
<comment type="caution">
    <text evidence="9">The sequence shown here is derived from an EMBL/GenBank/DDBJ whole genome shotgun (WGS) entry which is preliminary data.</text>
</comment>
<feature type="transmembrane region" description="Helical" evidence="7">
    <location>
        <begin position="63"/>
        <end position="80"/>
    </location>
</feature>
<keyword evidence="4 7" id="KW-0812">Transmembrane</keyword>
<dbReference type="InterPro" id="IPR045865">
    <property type="entry name" value="ACT-like_dom_sf"/>
</dbReference>
<dbReference type="InterPro" id="IPR002912">
    <property type="entry name" value="ACT_dom"/>
</dbReference>
<comment type="similarity">
    <text evidence="2">Belongs to the MgtC/SapB family.</text>
</comment>
<dbReference type="PRINTS" id="PR01837">
    <property type="entry name" value="MGTCSAPBPROT"/>
</dbReference>
<feature type="transmembrane region" description="Helical" evidence="7">
    <location>
        <begin position="7"/>
        <end position="24"/>
    </location>
</feature>
<dbReference type="PROSITE" id="PS51671">
    <property type="entry name" value="ACT"/>
    <property type="match status" value="1"/>
</dbReference>
<dbReference type="AlphaFoldDB" id="A0A7C3MJ76"/>
<reference evidence="9" key="1">
    <citation type="journal article" date="2020" name="mSystems">
        <title>Genome- and Community-Level Interaction Insights into Carbon Utilization and Element Cycling Functions of Hydrothermarchaeota in Hydrothermal Sediment.</title>
        <authorList>
            <person name="Zhou Z."/>
            <person name="Liu Y."/>
            <person name="Xu W."/>
            <person name="Pan J."/>
            <person name="Luo Z.H."/>
            <person name="Li M."/>
        </authorList>
    </citation>
    <scope>NUCLEOTIDE SEQUENCE [LARGE SCALE GENOMIC DNA]</scope>
    <source>
        <strain evidence="9">SpSt-81</strain>
    </source>
</reference>
<evidence type="ECO:0000256" key="6">
    <source>
        <dbReference type="ARBA" id="ARBA00023136"/>
    </source>
</evidence>
<feature type="domain" description="ACT" evidence="8">
    <location>
        <begin position="142"/>
        <end position="214"/>
    </location>
</feature>
<evidence type="ECO:0000256" key="1">
    <source>
        <dbReference type="ARBA" id="ARBA00004651"/>
    </source>
</evidence>
<dbReference type="SUPFAM" id="SSF55021">
    <property type="entry name" value="ACT-like"/>
    <property type="match status" value="1"/>
</dbReference>
<dbReference type="InterPro" id="IPR049177">
    <property type="entry name" value="MgtC_SapB_SrpB_YhiD_N"/>
</dbReference>
<evidence type="ECO:0000256" key="4">
    <source>
        <dbReference type="ARBA" id="ARBA00022692"/>
    </source>
</evidence>
<name>A0A7C3MJ76_DICTH</name>
<gene>
    <name evidence="9" type="ORF">ENW00_03715</name>
</gene>
<dbReference type="InterPro" id="IPR003416">
    <property type="entry name" value="MgtC/SapB/SrpB/YhiD_fam"/>
</dbReference>
<evidence type="ECO:0000259" key="8">
    <source>
        <dbReference type="PROSITE" id="PS51671"/>
    </source>
</evidence>
<dbReference type="PANTHER" id="PTHR33778:SF1">
    <property type="entry name" value="MAGNESIUM TRANSPORTER YHID-RELATED"/>
    <property type="match status" value="1"/>
</dbReference>
<dbReference type="GO" id="GO:0005886">
    <property type="term" value="C:plasma membrane"/>
    <property type="evidence" value="ECO:0007669"/>
    <property type="project" value="UniProtKB-SubCell"/>
</dbReference>
<dbReference type="Gene3D" id="3.30.70.260">
    <property type="match status" value="1"/>
</dbReference>
<keyword evidence="3" id="KW-1003">Cell membrane</keyword>
<keyword evidence="5 7" id="KW-1133">Transmembrane helix</keyword>
<comment type="subcellular location">
    <subcellularLocation>
        <location evidence="1">Cell membrane</location>
        <topology evidence="1">Multi-pass membrane protein</topology>
    </subcellularLocation>
</comment>
<proteinExistence type="inferred from homology"/>
<dbReference type="Pfam" id="PF13291">
    <property type="entry name" value="ACT_4"/>
    <property type="match status" value="1"/>
</dbReference>
<feature type="transmembrane region" description="Helical" evidence="7">
    <location>
        <begin position="100"/>
        <end position="127"/>
    </location>
</feature>
<dbReference type="PANTHER" id="PTHR33778">
    <property type="entry name" value="PROTEIN MGTC"/>
    <property type="match status" value="1"/>
</dbReference>
<accession>A0A7C3MJ76</accession>
<dbReference type="Pfam" id="PF02308">
    <property type="entry name" value="MgtC"/>
    <property type="match status" value="1"/>
</dbReference>